<dbReference type="OMA" id="TINLIMQ"/>
<accession>B2G468</accession>
<dbReference type="eggNOG" id="KOG1153">
    <property type="taxonomic scope" value="Eukaryota"/>
</dbReference>
<evidence type="ECO:0000256" key="3">
    <source>
        <dbReference type="ARBA" id="ARBA00022801"/>
    </source>
</evidence>
<evidence type="ECO:0000256" key="5">
    <source>
        <dbReference type="PROSITE-ProRule" id="PRU01240"/>
    </source>
</evidence>
<dbReference type="Pfam" id="PF00082">
    <property type="entry name" value="Peptidase_S8"/>
    <property type="match status" value="1"/>
</dbReference>
<dbReference type="InterPro" id="IPR036852">
    <property type="entry name" value="Peptidase_S8/S53_dom_sf"/>
</dbReference>
<dbReference type="GO" id="GO:0006508">
    <property type="term" value="P:proteolysis"/>
    <property type="evidence" value="ECO:0007669"/>
    <property type="project" value="UniProtKB-KW"/>
</dbReference>
<dbReference type="CDD" id="cd04077">
    <property type="entry name" value="Peptidases_S8_PCSK9_ProteinaseK_like"/>
    <property type="match status" value="1"/>
</dbReference>
<organism evidence="7">
    <name type="scientific">Zygosaccharomyces rouxii</name>
    <dbReference type="NCBI Taxonomy" id="4956"/>
    <lineage>
        <taxon>Eukaryota</taxon>
        <taxon>Fungi</taxon>
        <taxon>Dikarya</taxon>
        <taxon>Ascomycota</taxon>
        <taxon>Saccharomycotina</taxon>
        <taxon>Saccharomycetes</taxon>
        <taxon>Saccharomycetales</taxon>
        <taxon>Saccharomycetaceae</taxon>
        <taxon>Zygosaccharomyces</taxon>
    </lineage>
</organism>
<dbReference type="KEGG" id="zro:ZYRO0F16764g"/>
<dbReference type="InterPro" id="IPR034193">
    <property type="entry name" value="PCSK9_ProteinaseK-like"/>
</dbReference>
<feature type="active site" description="Charge relay system" evidence="5">
    <location>
        <position position="331"/>
    </location>
</feature>
<dbReference type="InterPro" id="IPR050131">
    <property type="entry name" value="Peptidase_S8_subtilisin-like"/>
</dbReference>
<evidence type="ECO:0000313" key="7">
    <source>
        <dbReference type="EMBL" id="CAQ43377.1"/>
    </source>
</evidence>
<dbReference type="InterPro" id="IPR023827">
    <property type="entry name" value="Peptidase_S8_Asp-AS"/>
</dbReference>
<name>B2G468_ZYGRO</name>
<evidence type="ECO:0000256" key="1">
    <source>
        <dbReference type="ARBA" id="ARBA00011073"/>
    </source>
</evidence>
<sequence length="386" mass="41265">MLWFLTAILSTALAAQFVVQLQDKTALNAVLNSYALSSDQQGPEITDIFELGSFRAFTGDFSGPILQKLYNDPNVLAISRDGSLKLQEIVLQNNAPSHLVGLSSISPLSHQPFIYRSNGGNGVDVYLLDTGIDIKHPNLSKLNILRMADLTQSPVPQGTDPQGHGTAMAGIIASETFGVLKKCNLVDVRVADSNGDVKLSTILQALTLTQRHIEGTKRPSVVVIPLEVEDGNNPILTEAIASFDQSVPIIIPAGNNAQDALNFSPANVNPKPKNIIVVGSVDVNNNPTKFTNYGSNVDVFTVGEQITTLQSTDLDSQGLSNSLTRQVSGTSASSAITAGVIGYYMSLGLNSTQSINKVLQYSRCANTFAKHSTNTNECARLLQLQP</sequence>
<keyword evidence="2 5" id="KW-0645">Protease</keyword>
<dbReference type="EMBL" id="AM989980">
    <property type="protein sequence ID" value="CAQ43377.1"/>
    <property type="molecule type" value="Genomic_DNA"/>
</dbReference>
<dbReference type="AlphaFoldDB" id="B2G468"/>
<keyword evidence="4 5" id="KW-0720">Serine protease</keyword>
<feature type="active site" description="Charge relay system" evidence="5">
    <location>
        <position position="129"/>
    </location>
</feature>
<reference evidence="8 9" key="2">
    <citation type="submission" date="2016-08" db="EMBL/GenBank/DDBJ databases">
        <title>Draft genome sequence of allopolyploid Zygosaccharomyces rouxii.</title>
        <authorList>
            <person name="Watanabe J."/>
            <person name="Uehara K."/>
            <person name="Mogi Y."/>
            <person name="Tsukioka Y."/>
        </authorList>
    </citation>
    <scope>NUCLEOTIDE SEQUENCE [LARGE SCALE GENOMIC DNA]</scope>
    <source>
        <strain evidence="8 9">NBRC 110957</strain>
    </source>
</reference>
<dbReference type="PROSITE" id="PS51892">
    <property type="entry name" value="SUBTILASE"/>
    <property type="match status" value="1"/>
</dbReference>
<dbReference type="PROSITE" id="PS00136">
    <property type="entry name" value="SUBTILASE_ASP"/>
    <property type="match status" value="1"/>
</dbReference>
<dbReference type="PANTHER" id="PTHR43806:SF13">
    <property type="entry name" value="SUBTILASE-TYPE PROTEINASE RRT12"/>
    <property type="match status" value="1"/>
</dbReference>
<reference evidence="7" key="1">
    <citation type="submission" date="2008-02" db="EMBL/GenBank/DDBJ databases">
        <title>Zygosaccharomyces rouxii homologs of Saccharomyces cerevisiae chromosome III.</title>
        <authorList>
            <person name="Gordon J.L."/>
            <person name="Wolfe K.H."/>
        </authorList>
    </citation>
    <scope>NUCLEOTIDE SEQUENCE</scope>
    <source>
        <strain evidence="7">CBS 732</strain>
    </source>
</reference>
<dbReference type="InterPro" id="IPR000209">
    <property type="entry name" value="Peptidase_S8/S53_dom"/>
</dbReference>
<dbReference type="GO" id="GO:0004252">
    <property type="term" value="F:serine-type endopeptidase activity"/>
    <property type="evidence" value="ECO:0007669"/>
    <property type="project" value="UniProtKB-UniRule"/>
</dbReference>
<evidence type="ECO:0000256" key="2">
    <source>
        <dbReference type="ARBA" id="ARBA00022670"/>
    </source>
</evidence>
<evidence type="ECO:0000313" key="9">
    <source>
        <dbReference type="Proteomes" id="UP000187013"/>
    </source>
</evidence>
<feature type="active site" description="Charge relay system" evidence="5">
    <location>
        <position position="164"/>
    </location>
</feature>
<comment type="similarity">
    <text evidence="1 5">Belongs to the peptidase S8 family.</text>
</comment>
<feature type="domain" description="Peptidase S8/S53" evidence="6">
    <location>
        <begin position="120"/>
        <end position="346"/>
    </location>
</feature>
<dbReference type="PRINTS" id="PR00723">
    <property type="entry name" value="SUBTILISIN"/>
</dbReference>
<dbReference type="PANTHER" id="PTHR43806">
    <property type="entry name" value="PEPTIDASE S8"/>
    <property type="match status" value="1"/>
</dbReference>
<dbReference type="RefSeq" id="XP_002497930.1">
    <property type="nucleotide sequence ID" value="XM_002497885.1"/>
</dbReference>
<dbReference type="EMBL" id="BDGX01000023">
    <property type="protein sequence ID" value="GAV50499.1"/>
    <property type="molecule type" value="Genomic_DNA"/>
</dbReference>
<evidence type="ECO:0000256" key="4">
    <source>
        <dbReference type="ARBA" id="ARBA00022825"/>
    </source>
</evidence>
<dbReference type="Proteomes" id="UP000187013">
    <property type="component" value="Unassembled WGS sequence"/>
</dbReference>
<dbReference type="InterPro" id="IPR015500">
    <property type="entry name" value="Peptidase_S8_subtilisin-rel"/>
</dbReference>
<gene>
    <name evidence="7" type="primary">Zr_Kpol_2000p68</name>
    <name evidence="7" type="ORF">Zrou_1p85</name>
    <name evidence="8" type="ORF">ZYGR_0W00250</name>
</gene>
<dbReference type="OrthoDB" id="206201at2759"/>
<keyword evidence="3 5" id="KW-0378">Hydrolase</keyword>
<protein>
    <submittedName>
        <fullName evidence="7">Uncharacterized protein Kpol_2000p68</fullName>
    </submittedName>
</protein>
<evidence type="ECO:0000313" key="8">
    <source>
        <dbReference type="EMBL" id="GAV50499.1"/>
    </source>
</evidence>
<dbReference type="SUPFAM" id="SSF52743">
    <property type="entry name" value="Subtilisin-like"/>
    <property type="match status" value="1"/>
</dbReference>
<proteinExistence type="inferred from homology"/>
<dbReference type="Gene3D" id="3.40.50.200">
    <property type="entry name" value="Peptidase S8/S53 domain"/>
    <property type="match status" value="1"/>
</dbReference>
<evidence type="ECO:0000259" key="6">
    <source>
        <dbReference type="Pfam" id="PF00082"/>
    </source>
</evidence>